<dbReference type="OrthoDB" id="3260179at2"/>
<evidence type="ECO:0000313" key="8">
    <source>
        <dbReference type="Proteomes" id="UP000000322"/>
    </source>
</evidence>
<evidence type="ECO:0000256" key="1">
    <source>
        <dbReference type="ARBA" id="ARBA00004141"/>
    </source>
</evidence>
<feature type="domain" description="ABC-2 type transporter transmembrane" evidence="6">
    <location>
        <begin position="49"/>
        <end position="213"/>
    </location>
</feature>
<gene>
    <name evidence="7" type="ordered locus">Sked_21550</name>
</gene>
<dbReference type="Proteomes" id="UP000000322">
    <property type="component" value="Chromosome"/>
</dbReference>
<evidence type="ECO:0000256" key="5">
    <source>
        <dbReference type="SAM" id="Phobius"/>
    </source>
</evidence>
<dbReference type="Pfam" id="PF01061">
    <property type="entry name" value="ABC2_membrane"/>
    <property type="match status" value="1"/>
</dbReference>
<evidence type="ECO:0000259" key="6">
    <source>
        <dbReference type="Pfam" id="PF01061"/>
    </source>
</evidence>
<keyword evidence="2 5" id="KW-0812">Transmembrane</keyword>
<evidence type="ECO:0000256" key="3">
    <source>
        <dbReference type="ARBA" id="ARBA00022989"/>
    </source>
</evidence>
<dbReference type="STRING" id="446469.Sked_21550"/>
<dbReference type="KEGG" id="ske:Sked_21550"/>
<feature type="transmembrane region" description="Helical" evidence="5">
    <location>
        <begin position="57"/>
        <end position="79"/>
    </location>
</feature>
<feature type="transmembrane region" description="Helical" evidence="5">
    <location>
        <begin position="132"/>
        <end position="156"/>
    </location>
</feature>
<comment type="subcellular location">
    <subcellularLocation>
        <location evidence="1">Membrane</location>
        <topology evidence="1">Multi-pass membrane protein</topology>
    </subcellularLocation>
</comment>
<dbReference type="RefSeq" id="WP_012867144.1">
    <property type="nucleotide sequence ID" value="NC_013521.1"/>
</dbReference>
<evidence type="ECO:0000256" key="4">
    <source>
        <dbReference type="ARBA" id="ARBA00023136"/>
    </source>
</evidence>
<feature type="transmembrane region" description="Helical" evidence="5">
    <location>
        <begin position="168"/>
        <end position="187"/>
    </location>
</feature>
<keyword evidence="4 5" id="KW-0472">Membrane</keyword>
<dbReference type="InterPro" id="IPR013525">
    <property type="entry name" value="ABC2_TM"/>
</dbReference>
<accession>D1BI05</accession>
<evidence type="ECO:0000256" key="2">
    <source>
        <dbReference type="ARBA" id="ARBA00022692"/>
    </source>
</evidence>
<feature type="transmembrane region" description="Helical" evidence="5">
    <location>
        <begin position="100"/>
        <end position="126"/>
    </location>
</feature>
<sequence>MTSRGPVGTSLRIARVSTPELTTASTALTSLVAVPLLEVLLIVAVSASLGGDDLVRTAYAAIILAYGLSIITGTVGQVTRDRQIGVLQEALMSRFFYLPYWLGKVTVPAVLGAAVAVASSLAVLLVDPERSAQAFVGTVALLPVVTVGASLAAVGVATLSVGASDPYLVANVAQGVLPLTAGVVVPLSSYPAVLAHAASALPFTAAVEAMRVLQDGGDAALVATLMTRELLVCAVWFVVGAVVSRRVVRALRDGRRREEIW</sequence>
<dbReference type="GO" id="GO:0016020">
    <property type="term" value="C:membrane"/>
    <property type="evidence" value="ECO:0007669"/>
    <property type="project" value="UniProtKB-SubCell"/>
</dbReference>
<organism evidence="7 8">
    <name type="scientific">Sanguibacter keddieii (strain ATCC 51767 / DSM 10542 / NCFB 3025 / ST-74)</name>
    <dbReference type="NCBI Taxonomy" id="446469"/>
    <lineage>
        <taxon>Bacteria</taxon>
        <taxon>Bacillati</taxon>
        <taxon>Actinomycetota</taxon>
        <taxon>Actinomycetes</taxon>
        <taxon>Micrococcales</taxon>
        <taxon>Sanguibacteraceae</taxon>
        <taxon>Sanguibacter</taxon>
    </lineage>
</organism>
<keyword evidence="3 5" id="KW-1133">Transmembrane helix</keyword>
<protein>
    <submittedName>
        <fullName evidence="7">ABC-2 type transporter</fullName>
    </submittedName>
</protein>
<evidence type="ECO:0000313" key="7">
    <source>
        <dbReference type="EMBL" id="ACZ22075.1"/>
    </source>
</evidence>
<proteinExistence type="predicted"/>
<dbReference type="eggNOG" id="COG0842">
    <property type="taxonomic scope" value="Bacteria"/>
</dbReference>
<dbReference type="HOGENOM" id="CLU_092056_0_0_11"/>
<reference evidence="7 8" key="1">
    <citation type="journal article" date="2009" name="Stand. Genomic Sci.">
        <title>Complete genome sequence of Sanguibacter keddieii type strain (ST-74).</title>
        <authorList>
            <person name="Ivanova N."/>
            <person name="Sikorski J."/>
            <person name="Sims D."/>
            <person name="Brettin T."/>
            <person name="Detter J.C."/>
            <person name="Han C."/>
            <person name="Lapidus A."/>
            <person name="Copeland A."/>
            <person name="Glavina Del Rio T."/>
            <person name="Nolan M."/>
            <person name="Chen F."/>
            <person name="Lucas S."/>
            <person name="Tice H."/>
            <person name="Cheng J.F."/>
            <person name="Bruce D."/>
            <person name="Goodwin L."/>
            <person name="Pitluck S."/>
            <person name="Pati A."/>
            <person name="Mavromatis K."/>
            <person name="Chen A."/>
            <person name="Palaniappan K."/>
            <person name="D'haeseleer P."/>
            <person name="Chain P."/>
            <person name="Bristow J."/>
            <person name="Eisen J.A."/>
            <person name="Markowitz V."/>
            <person name="Hugenholtz P."/>
            <person name="Goker M."/>
            <person name="Pukall R."/>
            <person name="Klenk H.P."/>
            <person name="Kyrpides N.C."/>
        </authorList>
    </citation>
    <scope>NUCLEOTIDE SEQUENCE [LARGE SCALE GENOMIC DNA]</scope>
    <source>
        <strain evidence="8">ATCC 51767 / DSM 10542 / NCFB 3025 / ST-74</strain>
    </source>
</reference>
<dbReference type="InterPro" id="IPR051784">
    <property type="entry name" value="Nod_factor_ABC_transporter"/>
</dbReference>
<name>D1BI05_SANKS</name>
<dbReference type="GO" id="GO:0140359">
    <property type="term" value="F:ABC-type transporter activity"/>
    <property type="evidence" value="ECO:0007669"/>
    <property type="project" value="InterPro"/>
</dbReference>
<dbReference type="AlphaFoldDB" id="D1BI05"/>
<feature type="transmembrane region" description="Helical" evidence="5">
    <location>
        <begin position="21"/>
        <end position="45"/>
    </location>
</feature>
<dbReference type="EMBL" id="CP001819">
    <property type="protein sequence ID" value="ACZ22075.1"/>
    <property type="molecule type" value="Genomic_DNA"/>
</dbReference>
<dbReference type="PANTHER" id="PTHR43229">
    <property type="entry name" value="NODULATION PROTEIN J"/>
    <property type="match status" value="1"/>
</dbReference>
<feature type="transmembrane region" description="Helical" evidence="5">
    <location>
        <begin position="229"/>
        <end position="248"/>
    </location>
</feature>
<keyword evidence="8" id="KW-1185">Reference proteome</keyword>
<dbReference type="PANTHER" id="PTHR43229:SF2">
    <property type="entry name" value="NODULATION PROTEIN J"/>
    <property type="match status" value="1"/>
</dbReference>